<dbReference type="Gene3D" id="2.30.110.10">
    <property type="entry name" value="Electron Transport, Fmn-binding Protein, Chain A"/>
    <property type="match status" value="1"/>
</dbReference>
<accession>I2GLY8</accession>
<sequence length="211" mass="23976">MNPNNQPTVVIDTIPQTLADLERDTWKQLVSAPTRKKGAGFKTLTLATRSDEGADARTVVLRQADEVQKRIWFHTDRRAVKVIQLQAHPQATLLFWDDARQIQLRLVVRTTIHISDDVADEQWQQLWVGGRKTYLSEQQPGSEQPGPYPGFPERLGEDLPGQEESEAGRINFAVVECQALSMDYLHLSRAGQTRARFTYHGDETTMQWLAP</sequence>
<dbReference type="STRING" id="1185876.BN8_04133"/>
<dbReference type="InterPro" id="IPR012349">
    <property type="entry name" value="Split_barrel_FMN-bd"/>
</dbReference>
<evidence type="ECO:0000256" key="1">
    <source>
        <dbReference type="SAM" id="MobiDB-lite"/>
    </source>
</evidence>
<feature type="region of interest" description="Disordered" evidence="1">
    <location>
        <begin position="136"/>
        <end position="162"/>
    </location>
</feature>
<dbReference type="InterPro" id="IPR011576">
    <property type="entry name" value="Pyridox_Oxase_N"/>
</dbReference>
<proteinExistence type="predicted"/>
<evidence type="ECO:0000259" key="2">
    <source>
        <dbReference type="Pfam" id="PF01243"/>
    </source>
</evidence>
<dbReference type="EC" id="1.4.3.5" evidence="3"/>
<keyword evidence="3" id="KW-0560">Oxidoreductase</keyword>
<evidence type="ECO:0000313" key="4">
    <source>
        <dbReference type="Proteomes" id="UP000009309"/>
    </source>
</evidence>
<reference evidence="3 4" key="1">
    <citation type="journal article" date="2012" name="J. Bacteriol.">
        <title>Genome Sequence of the Filamentous Bacterium Fibrisoma limi BUZ 3T.</title>
        <authorList>
            <person name="Filippini M."/>
            <person name="Qi W."/>
            <person name="Jaenicke S."/>
            <person name="Goesmann A."/>
            <person name="Smits T.H."/>
            <person name="Bagheri H.C."/>
        </authorList>
    </citation>
    <scope>NUCLEOTIDE SEQUENCE [LARGE SCALE GENOMIC DNA]</scope>
    <source>
        <strain evidence="4">BUZ 3T</strain>
    </source>
</reference>
<dbReference type="AlphaFoldDB" id="I2GLY8"/>
<evidence type="ECO:0000313" key="3">
    <source>
        <dbReference type="EMBL" id="CCH54914.1"/>
    </source>
</evidence>
<dbReference type="GO" id="GO:0010181">
    <property type="term" value="F:FMN binding"/>
    <property type="evidence" value="ECO:0007669"/>
    <property type="project" value="InterPro"/>
</dbReference>
<protein>
    <submittedName>
        <fullName evidence="3">Putative pyridoxamine-phosphate oxidase</fullName>
        <ecNumber evidence="3">1.4.3.5</ecNumber>
    </submittedName>
</protein>
<dbReference type="EMBL" id="CAIT01000007">
    <property type="protein sequence ID" value="CCH54914.1"/>
    <property type="molecule type" value="Genomic_DNA"/>
</dbReference>
<keyword evidence="4" id="KW-1185">Reference proteome</keyword>
<dbReference type="Proteomes" id="UP000009309">
    <property type="component" value="Unassembled WGS sequence"/>
</dbReference>
<feature type="domain" description="Pyridoxamine 5'-phosphate oxidase N-terminal" evidence="2">
    <location>
        <begin position="41"/>
        <end position="126"/>
    </location>
</feature>
<dbReference type="Pfam" id="PF01243">
    <property type="entry name" value="PNPOx_N"/>
    <property type="match status" value="1"/>
</dbReference>
<comment type="caution">
    <text evidence="3">The sequence shown here is derived from an EMBL/GenBank/DDBJ whole genome shotgun (WGS) entry which is preliminary data.</text>
</comment>
<name>I2GLY8_9BACT</name>
<dbReference type="RefSeq" id="WP_009283490.1">
    <property type="nucleotide sequence ID" value="NZ_CAIT01000007.1"/>
</dbReference>
<organism evidence="3 4">
    <name type="scientific">Fibrisoma limi BUZ 3</name>
    <dbReference type="NCBI Taxonomy" id="1185876"/>
    <lineage>
        <taxon>Bacteria</taxon>
        <taxon>Pseudomonadati</taxon>
        <taxon>Bacteroidota</taxon>
        <taxon>Cytophagia</taxon>
        <taxon>Cytophagales</taxon>
        <taxon>Spirosomataceae</taxon>
        <taxon>Fibrisoma</taxon>
    </lineage>
</organism>
<dbReference type="SUPFAM" id="SSF50475">
    <property type="entry name" value="FMN-binding split barrel"/>
    <property type="match status" value="1"/>
</dbReference>
<dbReference type="GO" id="GO:0004733">
    <property type="term" value="F:pyridoxamine phosphate oxidase activity"/>
    <property type="evidence" value="ECO:0007669"/>
    <property type="project" value="UniProtKB-EC"/>
</dbReference>
<gene>
    <name evidence="3" type="primary">pdxH</name>
    <name evidence="3" type="ORF">BN8_04133</name>
</gene>
<dbReference type="OrthoDB" id="1493996at2"/>
<dbReference type="eggNOG" id="COG0259">
    <property type="taxonomic scope" value="Bacteria"/>
</dbReference>